<gene>
    <name evidence="3" type="ORF">H696_00802</name>
</gene>
<dbReference type="PANTHER" id="PTHR13939">
    <property type="entry name" value="NICOTINAMIDE-NUCLEOTIDE AMIDOHYDROLASE PNCC"/>
    <property type="match status" value="1"/>
</dbReference>
<dbReference type="Proteomes" id="UP000030693">
    <property type="component" value="Unassembled WGS sequence"/>
</dbReference>
<evidence type="ECO:0000259" key="1">
    <source>
        <dbReference type="Pfam" id="PF00994"/>
    </source>
</evidence>
<dbReference type="STRING" id="691883.A0A058ZH19"/>
<dbReference type="EMBL" id="KB932201">
    <property type="protein sequence ID" value="KCV73261.1"/>
    <property type="molecule type" value="Genomic_DNA"/>
</dbReference>
<proteinExistence type="predicted"/>
<dbReference type="eggNOG" id="KOG2644">
    <property type="taxonomic scope" value="Eukaryota"/>
</dbReference>
<name>A0A058ZH19_FONAL</name>
<dbReference type="InterPro" id="IPR001453">
    <property type="entry name" value="MoaB/Mog_dom"/>
</dbReference>
<dbReference type="Pfam" id="PF24102">
    <property type="entry name" value="FLAD1_M"/>
    <property type="match status" value="1"/>
</dbReference>
<dbReference type="InterPro" id="IPR036425">
    <property type="entry name" value="MoaB/Mog-like_dom_sf"/>
</dbReference>
<dbReference type="RefSeq" id="XP_009492962.1">
    <property type="nucleotide sequence ID" value="XM_009494687.1"/>
</dbReference>
<dbReference type="InterPro" id="IPR050101">
    <property type="entry name" value="CinA"/>
</dbReference>
<organism evidence="3">
    <name type="scientific">Fonticula alba</name>
    <name type="common">Slime mold</name>
    <dbReference type="NCBI Taxonomy" id="691883"/>
    <lineage>
        <taxon>Eukaryota</taxon>
        <taxon>Rotosphaerida</taxon>
        <taxon>Fonticulaceae</taxon>
        <taxon>Fonticula</taxon>
    </lineage>
</organism>
<keyword evidence="4" id="KW-1185">Reference proteome</keyword>
<dbReference type="Pfam" id="PF00994">
    <property type="entry name" value="MoCF_biosynth"/>
    <property type="match status" value="1"/>
</dbReference>
<evidence type="ECO:0000313" key="4">
    <source>
        <dbReference type="Proteomes" id="UP000030693"/>
    </source>
</evidence>
<dbReference type="Gene3D" id="3.40.980.10">
    <property type="entry name" value="MoaB/Mog-like domain"/>
    <property type="match status" value="1"/>
</dbReference>
<evidence type="ECO:0000259" key="2">
    <source>
        <dbReference type="Pfam" id="PF24102"/>
    </source>
</evidence>
<feature type="domain" description="MoaB/Mog" evidence="1">
    <location>
        <begin position="2"/>
        <end position="145"/>
    </location>
</feature>
<dbReference type="InterPro" id="IPR056596">
    <property type="entry name" value="FLAD1_M"/>
</dbReference>
<evidence type="ECO:0000313" key="3">
    <source>
        <dbReference type="EMBL" id="KCV73261.1"/>
    </source>
</evidence>
<protein>
    <submittedName>
        <fullName evidence="3">Uncharacterized protein</fullName>
    </submittedName>
</protein>
<dbReference type="AlphaFoldDB" id="A0A058ZH19"/>
<dbReference type="OrthoDB" id="448496at2759"/>
<dbReference type="PANTHER" id="PTHR13939:SF0">
    <property type="entry name" value="NMN AMIDOHYDROLASE-LIKE PROTEIN YFAY"/>
    <property type="match status" value="1"/>
</dbReference>
<dbReference type="GeneID" id="20525527"/>
<accession>A0A058ZH19</accession>
<sequence length="265" mass="28858">MLFEHGIELGRVETISDDLPDIVATLRRLSAEEMVLPSGARLPRYTSILTSGGIGSTHDDITYDGVAAAFNVPLEYHEPTCRKLSDYYDIEYNLSDMTFRMGLFPQGSEIISIPGLWVPVVKMGKVHVLPGIPFLFEKMASSLVTRDLLGPKSEIARVTLYTYLRELDLSSPLLDAQMKFKPYGVKIGSYPYVGLPPPATPTSPAPFRTRVSIEGRVPAAVAECAAYLEGKIETFRELSADSIAPESTEAECSVHSATSGLAGIV</sequence>
<reference evidence="3" key="1">
    <citation type="submission" date="2013-04" db="EMBL/GenBank/DDBJ databases">
        <title>The Genome Sequence of Fonticula alba ATCC 38817.</title>
        <authorList>
            <consortium name="The Broad Institute Genomics Platform"/>
            <person name="Russ C."/>
            <person name="Cuomo C."/>
            <person name="Burger G."/>
            <person name="Gray M.W."/>
            <person name="Holland P.W.H."/>
            <person name="King N."/>
            <person name="Lang F.B.F."/>
            <person name="Roger A.J."/>
            <person name="Ruiz-Trillo I."/>
            <person name="Brown M."/>
            <person name="Walker B."/>
            <person name="Young S."/>
            <person name="Zeng Q."/>
            <person name="Gargeya S."/>
            <person name="Fitzgerald M."/>
            <person name="Haas B."/>
            <person name="Abouelleil A."/>
            <person name="Allen A.W."/>
            <person name="Alvarado L."/>
            <person name="Arachchi H.M."/>
            <person name="Berlin A.M."/>
            <person name="Chapman S.B."/>
            <person name="Gainer-Dewar J."/>
            <person name="Goldberg J."/>
            <person name="Griggs A."/>
            <person name="Gujja S."/>
            <person name="Hansen M."/>
            <person name="Howarth C."/>
            <person name="Imamovic A."/>
            <person name="Ireland A."/>
            <person name="Larimer J."/>
            <person name="McCowan C."/>
            <person name="Murphy C."/>
            <person name="Pearson M."/>
            <person name="Poon T.W."/>
            <person name="Priest M."/>
            <person name="Roberts A."/>
            <person name="Saif S."/>
            <person name="Shea T."/>
            <person name="Sisk P."/>
            <person name="Sykes S."/>
            <person name="Wortman J."/>
            <person name="Nusbaum C."/>
            <person name="Birren B."/>
        </authorList>
    </citation>
    <scope>NUCLEOTIDE SEQUENCE [LARGE SCALE GENOMIC DNA]</scope>
    <source>
        <strain evidence="3">ATCC 38817</strain>
    </source>
</reference>
<feature type="domain" description="FAD synthase middle" evidence="2">
    <location>
        <begin position="158"/>
        <end position="233"/>
    </location>
</feature>
<dbReference type="SUPFAM" id="SSF53218">
    <property type="entry name" value="Molybdenum cofactor biosynthesis proteins"/>
    <property type="match status" value="1"/>
</dbReference>